<dbReference type="GO" id="GO:0004312">
    <property type="term" value="F:fatty acid synthase activity"/>
    <property type="evidence" value="ECO:0007669"/>
    <property type="project" value="TreeGrafter"/>
</dbReference>
<dbReference type="Gene3D" id="3.40.47.10">
    <property type="match status" value="1"/>
</dbReference>
<dbReference type="Pfam" id="PF00109">
    <property type="entry name" value="ketoacyl-synt"/>
    <property type="match status" value="1"/>
</dbReference>
<dbReference type="InterPro" id="IPR016039">
    <property type="entry name" value="Thiolase-like"/>
</dbReference>
<dbReference type="SUPFAM" id="SSF53901">
    <property type="entry name" value="Thiolase-like"/>
    <property type="match status" value="1"/>
</dbReference>
<dbReference type="AlphaFoldDB" id="A0A6N9VD04"/>
<dbReference type="PANTHER" id="PTHR43775:SF51">
    <property type="entry name" value="INACTIVE PHENOLPHTHIOCEROL SYNTHESIS POLYKETIDE SYNTHASE TYPE I PKS1-RELATED"/>
    <property type="match status" value="1"/>
</dbReference>
<feature type="domain" description="Ketosynthase family 3 (KS3)" evidence="3">
    <location>
        <begin position="1"/>
        <end position="109"/>
    </location>
</feature>
<evidence type="ECO:0000259" key="3">
    <source>
        <dbReference type="PROSITE" id="PS52004"/>
    </source>
</evidence>
<dbReference type="GO" id="GO:0006633">
    <property type="term" value="P:fatty acid biosynthetic process"/>
    <property type="evidence" value="ECO:0007669"/>
    <property type="project" value="TreeGrafter"/>
</dbReference>
<dbReference type="RefSeq" id="WP_275414049.1">
    <property type="nucleotide sequence ID" value="NZ_JAAGME010000861.1"/>
</dbReference>
<evidence type="ECO:0000256" key="1">
    <source>
        <dbReference type="ARBA" id="ARBA00022679"/>
    </source>
</evidence>
<dbReference type="InterPro" id="IPR020841">
    <property type="entry name" value="PKS_Beta-ketoAc_synthase_dom"/>
</dbReference>
<evidence type="ECO:0000256" key="2">
    <source>
        <dbReference type="ARBA" id="ARBA00023268"/>
    </source>
</evidence>
<dbReference type="PANTHER" id="PTHR43775">
    <property type="entry name" value="FATTY ACID SYNTHASE"/>
    <property type="match status" value="1"/>
</dbReference>
<dbReference type="Proteomes" id="UP000471648">
    <property type="component" value="Unassembled WGS sequence"/>
</dbReference>
<proteinExistence type="predicted"/>
<keyword evidence="1" id="KW-0808">Transferase</keyword>
<dbReference type="PROSITE" id="PS52004">
    <property type="entry name" value="KS3_2"/>
    <property type="match status" value="1"/>
</dbReference>
<feature type="non-terminal residue" evidence="4">
    <location>
        <position position="1"/>
    </location>
</feature>
<accession>A0A6N9VD04</accession>
<dbReference type="InterPro" id="IPR014030">
    <property type="entry name" value="Ketoacyl_synth_N"/>
</dbReference>
<reference evidence="4 5" key="1">
    <citation type="submission" date="2020-01" db="EMBL/GenBank/DDBJ databases">
        <title>Insect and environment-associated Actinomycetes.</title>
        <authorList>
            <person name="Currrie C."/>
            <person name="Chevrette M."/>
            <person name="Carlson C."/>
            <person name="Stubbendieck R."/>
            <person name="Wendt-Pienkowski E."/>
        </authorList>
    </citation>
    <scope>NUCLEOTIDE SEQUENCE [LARGE SCALE GENOMIC DNA]</scope>
    <source>
        <strain evidence="4 5">SID14438</strain>
    </source>
</reference>
<evidence type="ECO:0000313" key="4">
    <source>
        <dbReference type="EMBL" id="NEB69465.1"/>
    </source>
</evidence>
<dbReference type="InterPro" id="IPR050091">
    <property type="entry name" value="PKS_NRPS_Biosynth_Enz"/>
</dbReference>
<dbReference type="SMART" id="SM00825">
    <property type="entry name" value="PKS_KS"/>
    <property type="match status" value="1"/>
</dbReference>
<feature type="non-terminal residue" evidence="4">
    <location>
        <position position="109"/>
    </location>
</feature>
<keyword evidence="2" id="KW-0511">Multifunctional enzyme</keyword>
<evidence type="ECO:0000313" key="5">
    <source>
        <dbReference type="Proteomes" id="UP000471648"/>
    </source>
</evidence>
<gene>
    <name evidence="4" type="ORF">G3I39_20775</name>
</gene>
<protein>
    <submittedName>
        <fullName evidence="4">Modular polyketide synthase</fullName>
    </submittedName>
</protein>
<dbReference type="EMBL" id="JAAGME010000861">
    <property type="protein sequence ID" value="NEB69465.1"/>
    <property type="molecule type" value="Genomic_DNA"/>
</dbReference>
<name>A0A6N9VD04_STRMI</name>
<sequence length="109" mass="12166">GMACRYPGGVASPDDLWRLVADEVDAISEFPVNRGWDLEKLYDPDPDRTGTSYVRHGGFLHEADRFDREFFGISPREATATDPQHRLLLETAWETMESAGLDPAALRGS</sequence>
<organism evidence="4 5">
    <name type="scientific">Streptomyces microflavus</name>
    <name type="common">Streptomyces lipmanii</name>
    <dbReference type="NCBI Taxonomy" id="1919"/>
    <lineage>
        <taxon>Bacteria</taxon>
        <taxon>Bacillati</taxon>
        <taxon>Actinomycetota</taxon>
        <taxon>Actinomycetes</taxon>
        <taxon>Kitasatosporales</taxon>
        <taxon>Streptomycetaceae</taxon>
        <taxon>Streptomyces</taxon>
    </lineage>
</organism>
<comment type="caution">
    <text evidence="4">The sequence shown here is derived from an EMBL/GenBank/DDBJ whole genome shotgun (WGS) entry which is preliminary data.</text>
</comment>